<dbReference type="STRING" id="67285.AQI88_20535"/>
<keyword evidence="3" id="KW-0378">Hydrolase</keyword>
<dbReference type="InterPro" id="IPR015210">
    <property type="entry name" value="NaeI"/>
</dbReference>
<dbReference type="GO" id="GO:0009036">
    <property type="term" value="F:type II site-specific deoxyribonuclease activity"/>
    <property type="evidence" value="ECO:0007669"/>
    <property type="project" value="InterPro"/>
</dbReference>
<evidence type="ECO:0000259" key="4">
    <source>
        <dbReference type="Pfam" id="PF09126"/>
    </source>
</evidence>
<dbReference type="Pfam" id="PF09126">
    <property type="entry name" value="NaeI"/>
    <property type="match status" value="1"/>
</dbReference>
<evidence type="ECO:0000256" key="1">
    <source>
        <dbReference type="ARBA" id="ARBA00022722"/>
    </source>
</evidence>
<organism evidence="5 6">
    <name type="scientific">Streptomyces cellostaticus</name>
    <dbReference type="NCBI Taxonomy" id="67285"/>
    <lineage>
        <taxon>Bacteria</taxon>
        <taxon>Bacillati</taxon>
        <taxon>Actinomycetota</taxon>
        <taxon>Actinomycetes</taxon>
        <taxon>Kitasatosporales</taxon>
        <taxon>Streptomycetaceae</taxon>
        <taxon>Streptomyces</taxon>
    </lineage>
</organism>
<name>A0A117PW24_9ACTN</name>
<keyword evidence="2" id="KW-0255">Endonuclease</keyword>
<accession>A0A117PW24</accession>
<protein>
    <recommendedName>
        <fullName evidence="4">Type II restriction enzyme NaeI domain-containing protein</fullName>
    </recommendedName>
</protein>
<keyword evidence="6" id="KW-1185">Reference proteome</keyword>
<evidence type="ECO:0000256" key="2">
    <source>
        <dbReference type="ARBA" id="ARBA00022759"/>
    </source>
</evidence>
<evidence type="ECO:0000256" key="3">
    <source>
        <dbReference type="ARBA" id="ARBA00022801"/>
    </source>
</evidence>
<feature type="domain" description="Type II restriction enzyme NaeI" evidence="4">
    <location>
        <begin position="46"/>
        <end position="312"/>
    </location>
</feature>
<dbReference type="AlphaFoldDB" id="A0A117PW24"/>
<dbReference type="InterPro" id="IPR036388">
    <property type="entry name" value="WH-like_DNA-bd_sf"/>
</dbReference>
<dbReference type="CDD" id="cd22338">
    <property type="entry name" value="NaeI-like"/>
    <property type="match status" value="1"/>
</dbReference>
<dbReference type="OrthoDB" id="9179812at2"/>
<dbReference type="RefSeq" id="WP_067001294.1">
    <property type="nucleotide sequence ID" value="NZ_BNDU01000006.1"/>
</dbReference>
<dbReference type="GO" id="GO:0009307">
    <property type="term" value="P:DNA restriction-modification system"/>
    <property type="evidence" value="ECO:0007669"/>
    <property type="project" value="InterPro"/>
</dbReference>
<dbReference type="GO" id="GO:0003677">
    <property type="term" value="F:DNA binding"/>
    <property type="evidence" value="ECO:0007669"/>
    <property type="project" value="InterPro"/>
</dbReference>
<evidence type="ECO:0000313" key="5">
    <source>
        <dbReference type="EMBL" id="KUM94580.1"/>
    </source>
</evidence>
<reference evidence="5 6" key="1">
    <citation type="submission" date="2015-10" db="EMBL/GenBank/DDBJ databases">
        <title>Draft genome sequence of Streptomyces cellostaticus DSM 40189, type strain for the species Streptomyces cellostaticus.</title>
        <authorList>
            <person name="Ruckert C."/>
            <person name="Winkler A."/>
            <person name="Kalinowski J."/>
            <person name="Kampfer P."/>
            <person name="Glaeser S."/>
        </authorList>
    </citation>
    <scope>NUCLEOTIDE SEQUENCE [LARGE SCALE GENOMIC DNA]</scope>
    <source>
        <strain evidence="5 6">DSM 40189</strain>
    </source>
</reference>
<dbReference type="Proteomes" id="UP000054241">
    <property type="component" value="Unassembled WGS sequence"/>
</dbReference>
<evidence type="ECO:0000313" key="6">
    <source>
        <dbReference type="Proteomes" id="UP000054241"/>
    </source>
</evidence>
<comment type="caution">
    <text evidence="5">The sequence shown here is derived from an EMBL/GenBank/DDBJ whole genome shotgun (WGS) entry which is preliminary data.</text>
</comment>
<dbReference type="SUPFAM" id="SSF52980">
    <property type="entry name" value="Restriction endonuclease-like"/>
    <property type="match status" value="1"/>
</dbReference>
<dbReference type="Gene3D" id="1.10.10.10">
    <property type="entry name" value="Winged helix-like DNA-binding domain superfamily/Winged helix DNA-binding domain"/>
    <property type="match status" value="1"/>
</dbReference>
<proteinExistence type="predicted"/>
<gene>
    <name evidence="5" type="ORF">AQI88_20535</name>
</gene>
<keyword evidence="1" id="KW-0540">Nuclease</keyword>
<dbReference type="EMBL" id="LMWL01000036">
    <property type="protein sequence ID" value="KUM94580.1"/>
    <property type="molecule type" value="Genomic_DNA"/>
</dbReference>
<dbReference type="InterPro" id="IPR011335">
    <property type="entry name" value="Restrct_endonuc-II-like"/>
</dbReference>
<dbReference type="Gene3D" id="3.40.600.10">
    <property type="entry name" value="DNA mismatch repair MutH/Restriction endonuclease, type II"/>
    <property type="match status" value="1"/>
</dbReference>
<dbReference type="InterPro" id="IPR037057">
    <property type="entry name" value="DNA_rep_MutH/T2_RE_sf"/>
</dbReference>
<sequence>MSMDDNALFDDPRGLTSAEAASAVDGAQNSGVERVTRWFEGHTDLESRFSSVFRQAMDEVLDGQRTGRYDVDTLEKTEKTYLGTKVEIVCRAAFNLPYGDDMDYRICDQEVDAKFSLEGKWMIPREAMGHLCLLMAANDRMSSFKVGIIRISEDVLTRGGNQDGKRSISLAGRSHIKWLCREGKLKSNLLLGLDSATRDVLERVPVGQSRVDQLFKYVHGRIIDRNAVVTVAKQLDAPKRVRDARHRLGPEGVVILGHQKDSPRVAAALGLPTPEKGTWIATRLVPAPNTGDGRPLAWIGGISYVTARADEAPHPAPAIDY</sequence>